<sequence>MTEVMDFGGRSVLFVMAARAEYGPELRARINPLITGIGPVEAAVALTRALAQMRHLPDLVVSLGSAGSARLTQGEVYQVSRVGYRDMDASPLGFAVGETPFLGLPAELDLPCPLENVPSATLSTGGNIVSGAAYGRINADMVDMETYALLRACMGFGLPLIALRGVSDGAAELRRIDDWTALLPLVDRNLAHACDQLAEVLAAGWEPALARK</sequence>
<evidence type="ECO:0000313" key="2">
    <source>
        <dbReference type="EMBL" id="MFD1910896.1"/>
    </source>
</evidence>
<comment type="caution">
    <text evidence="2">The sequence shown here is derived from an EMBL/GenBank/DDBJ whole genome shotgun (WGS) entry which is preliminary data.</text>
</comment>
<evidence type="ECO:0000259" key="1">
    <source>
        <dbReference type="Pfam" id="PF01048"/>
    </source>
</evidence>
<dbReference type="Pfam" id="PF01048">
    <property type="entry name" value="PNP_UDP_1"/>
    <property type="match status" value="1"/>
</dbReference>
<dbReference type="GO" id="GO:0008782">
    <property type="term" value="F:adenosylhomocysteine nucleosidase activity"/>
    <property type="evidence" value="ECO:0007669"/>
    <property type="project" value="UniProtKB-EC"/>
</dbReference>
<protein>
    <submittedName>
        <fullName evidence="2">5'-methylthioadenosine/S-adenosylhomocysteine nucleosidase</fullName>
        <ecNumber evidence="2">3.2.2.16</ecNumber>
        <ecNumber evidence="2">3.2.2.9</ecNumber>
    </submittedName>
</protein>
<dbReference type="EC" id="3.2.2.9" evidence="2"/>
<dbReference type="EC" id="3.2.2.16" evidence="2"/>
<dbReference type="InterPro" id="IPR035994">
    <property type="entry name" value="Nucleoside_phosphorylase_sf"/>
</dbReference>
<reference evidence="3" key="1">
    <citation type="journal article" date="2019" name="Int. J. Syst. Evol. Microbiol.">
        <title>The Global Catalogue of Microorganisms (GCM) 10K type strain sequencing project: providing services to taxonomists for standard genome sequencing and annotation.</title>
        <authorList>
            <consortium name="The Broad Institute Genomics Platform"/>
            <consortium name="The Broad Institute Genome Sequencing Center for Infectious Disease"/>
            <person name="Wu L."/>
            <person name="Ma J."/>
        </authorList>
    </citation>
    <scope>NUCLEOTIDE SEQUENCE [LARGE SCALE GENOMIC DNA]</scope>
    <source>
        <strain evidence="3">CGMCC 4.7242</strain>
    </source>
</reference>
<dbReference type="InterPro" id="IPR000845">
    <property type="entry name" value="Nucleoside_phosphorylase_d"/>
</dbReference>
<accession>A0ABW4S064</accession>
<dbReference type="Gene3D" id="3.40.50.1580">
    <property type="entry name" value="Nucleoside phosphorylase domain"/>
    <property type="match status" value="1"/>
</dbReference>
<dbReference type="InterPro" id="IPR010050">
    <property type="entry name" value="MTA_SAH_nuc_hyp"/>
</dbReference>
<dbReference type="EMBL" id="JBHUGH010000001">
    <property type="protein sequence ID" value="MFD1910896.1"/>
    <property type="molecule type" value="Genomic_DNA"/>
</dbReference>
<dbReference type="Proteomes" id="UP001597353">
    <property type="component" value="Unassembled WGS sequence"/>
</dbReference>
<gene>
    <name evidence="2" type="ORF">ACFSGJ_01545</name>
</gene>
<dbReference type="SUPFAM" id="SSF53167">
    <property type="entry name" value="Purine and uridine phosphorylases"/>
    <property type="match status" value="1"/>
</dbReference>
<proteinExistence type="predicted"/>
<keyword evidence="2" id="KW-0326">Glycosidase</keyword>
<name>A0ABW4S064_9RHOB</name>
<organism evidence="2 3">
    <name type="scientific">Halodurantibacterium flavum</name>
    <dbReference type="NCBI Taxonomy" id="1382802"/>
    <lineage>
        <taxon>Bacteria</taxon>
        <taxon>Pseudomonadati</taxon>
        <taxon>Pseudomonadota</taxon>
        <taxon>Alphaproteobacteria</taxon>
        <taxon>Rhodobacterales</taxon>
        <taxon>Paracoccaceae</taxon>
        <taxon>Halodurantibacterium</taxon>
    </lineage>
</organism>
<keyword evidence="2" id="KW-0378">Hydrolase</keyword>
<evidence type="ECO:0000313" key="3">
    <source>
        <dbReference type="Proteomes" id="UP001597353"/>
    </source>
</evidence>
<feature type="domain" description="Nucleoside phosphorylase" evidence="1">
    <location>
        <begin position="35"/>
        <end position="198"/>
    </location>
</feature>
<dbReference type="RefSeq" id="WP_390258899.1">
    <property type="nucleotide sequence ID" value="NZ_JBHUGH010000001.1"/>
</dbReference>
<dbReference type="GO" id="GO:0008930">
    <property type="term" value="F:methylthioadenosine nucleosidase activity"/>
    <property type="evidence" value="ECO:0007669"/>
    <property type="project" value="UniProtKB-EC"/>
</dbReference>
<keyword evidence="3" id="KW-1185">Reference proteome</keyword>
<dbReference type="NCBIfam" id="TIGR01705">
    <property type="entry name" value="MTA_SAH-nuc-hyp"/>
    <property type="match status" value="1"/>
</dbReference>